<dbReference type="GO" id="GO:0016788">
    <property type="term" value="F:hydrolase activity, acting on ester bonds"/>
    <property type="evidence" value="ECO:0007669"/>
    <property type="project" value="InterPro"/>
</dbReference>
<dbReference type="SMART" id="SM00990">
    <property type="entry name" value="VRR_NUC"/>
    <property type="match status" value="1"/>
</dbReference>
<keyword evidence="6" id="KW-1185">Reference proteome</keyword>
<dbReference type="GO" id="GO:0004518">
    <property type="term" value="F:nuclease activity"/>
    <property type="evidence" value="ECO:0007669"/>
    <property type="project" value="UniProtKB-KW"/>
</dbReference>
<protein>
    <recommendedName>
        <fullName evidence="4">VRR-NUC domain-containing protein</fullName>
    </recommendedName>
</protein>
<organism evidence="5 6">
    <name type="scientific">Sulfurimicrobium lacus</name>
    <dbReference type="NCBI Taxonomy" id="2715678"/>
    <lineage>
        <taxon>Bacteria</taxon>
        <taxon>Pseudomonadati</taxon>
        <taxon>Pseudomonadota</taxon>
        <taxon>Betaproteobacteria</taxon>
        <taxon>Nitrosomonadales</taxon>
        <taxon>Sulfuricellaceae</taxon>
        <taxon>Sulfurimicrobium</taxon>
    </lineage>
</organism>
<dbReference type="InterPro" id="IPR011856">
    <property type="entry name" value="tRNA_endonuc-like_dom_sf"/>
</dbReference>
<keyword evidence="2" id="KW-0540">Nuclease</keyword>
<dbReference type="AlphaFoldDB" id="A0A6F8VE38"/>
<dbReference type="Proteomes" id="UP000502260">
    <property type="component" value="Chromosome"/>
</dbReference>
<proteinExistence type="predicted"/>
<sequence length="89" mass="10162">MRESTIEDYLVKRVKEMGGEIRKVRWIGRNGAPDRLVMLPEWSCWVELKAPGEKAKPHQIREHERIRKAGLSVAVIDSLEGVDELLGVV</sequence>
<dbReference type="GO" id="GO:0003676">
    <property type="term" value="F:nucleic acid binding"/>
    <property type="evidence" value="ECO:0007669"/>
    <property type="project" value="InterPro"/>
</dbReference>
<evidence type="ECO:0000313" key="5">
    <source>
        <dbReference type="EMBL" id="BCB27025.1"/>
    </source>
</evidence>
<evidence type="ECO:0000256" key="1">
    <source>
        <dbReference type="ARBA" id="ARBA00001946"/>
    </source>
</evidence>
<reference evidence="6" key="1">
    <citation type="submission" date="2020-03" db="EMBL/GenBank/DDBJ databases">
        <title>Complete genome sequence of sulfur-oxidizing bacterium skT11.</title>
        <authorList>
            <person name="Kanda M."/>
            <person name="Kojima H."/>
            <person name="Fukui M."/>
        </authorList>
    </citation>
    <scope>NUCLEOTIDE SEQUENCE [LARGE SCALE GENOMIC DNA]</scope>
    <source>
        <strain evidence="6">skT11</strain>
    </source>
</reference>
<comment type="cofactor">
    <cofactor evidence="1">
        <name>Mg(2+)</name>
        <dbReference type="ChEBI" id="CHEBI:18420"/>
    </cofactor>
</comment>
<evidence type="ECO:0000256" key="2">
    <source>
        <dbReference type="ARBA" id="ARBA00022722"/>
    </source>
</evidence>
<accession>A0A6F8VE38</accession>
<gene>
    <name evidence="5" type="ORF">SKTS_19110</name>
</gene>
<feature type="domain" description="VRR-NUC" evidence="4">
    <location>
        <begin position="1"/>
        <end position="80"/>
    </location>
</feature>
<dbReference type="EMBL" id="AP022853">
    <property type="protein sequence ID" value="BCB27025.1"/>
    <property type="molecule type" value="Genomic_DNA"/>
</dbReference>
<evidence type="ECO:0000259" key="4">
    <source>
        <dbReference type="SMART" id="SM00990"/>
    </source>
</evidence>
<dbReference type="RefSeq" id="WP_173063918.1">
    <property type="nucleotide sequence ID" value="NZ_AP022853.1"/>
</dbReference>
<keyword evidence="3" id="KW-0378">Hydrolase</keyword>
<evidence type="ECO:0000256" key="3">
    <source>
        <dbReference type="ARBA" id="ARBA00022801"/>
    </source>
</evidence>
<name>A0A6F8VE38_9PROT</name>
<dbReference type="KEGG" id="slac:SKTS_19110"/>
<evidence type="ECO:0000313" key="6">
    <source>
        <dbReference type="Proteomes" id="UP000502260"/>
    </source>
</evidence>
<dbReference type="Gene3D" id="3.40.1350.10">
    <property type="match status" value="1"/>
</dbReference>
<dbReference type="InterPro" id="IPR014883">
    <property type="entry name" value="VRR_NUC"/>
</dbReference>